<gene>
    <name evidence="2" type="ORF">UFOPK3376_00031</name>
</gene>
<dbReference type="EMBL" id="CAFBLP010000001">
    <property type="protein sequence ID" value="CAB4857053.1"/>
    <property type="molecule type" value="Genomic_DNA"/>
</dbReference>
<sequence>MINPNPLAAAVSVASLVHQRQNPQAILNSIVRSVAGVIGVAVASADGRSLAHSDDLMHDPSRSAMIAATMGLAGQLMSMVGGRELEEVIVRSDTGIVIVYAVGKEGVLTVLARPSINLHHINSEVRSRADSLRTVVRGGR</sequence>
<evidence type="ECO:0000313" key="2">
    <source>
        <dbReference type="EMBL" id="CAB4857053.1"/>
    </source>
</evidence>
<evidence type="ECO:0000259" key="1">
    <source>
        <dbReference type="SMART" id="SM00960"/>
    </source>
</evidence>
<dbReference type="InterPro" id="IPR004942">
    <property type="entry name" value="Roadblock/LAMTOR2_dom"/>
</dbReference>
<organism evidence="2">
    <name type="scientific">freshwater metagenome</name>
    <dbReference type="NCBI Taxonomy" id="449393"/>
    <lineage>
        <taxon>unclassified sequences</taxon>
        <taxon>metagenomes</taxon>
        <taxon>ecological metagenomes</taxon>
    </lineage>
</organism>
<name>A0A6J7CPW1_9ZZZZ</name>
<dbReference type="AlphaFoldDB" id="A0A6J7CPW1"/>
<accession>A0A6J7CPW1</accession>
<proteinExistence type="predicted"/>
<dbReference type="SUPFAM" id="SSF103196">
    <property type="entry name" value="Roadblock/LC7 domain"/>
    <property type="match status" value="1"/>
</dbReference>
<dbReference type="Gene3D" id="3.30.450.30">
    <property type="entry name" value="Dynein light chain 2a, cytoplasmic"/>
    <property type="match status" value="1"/>
</dbReference>
<dbReference type="Pfam" id="PF03259">
    <property type="entry name" value="Robl_LC7"/>
    <property type="match status" value="1"/>
</dbReference>
<protein>
    <submittedName>
        <fullName evidence="2">Unannotated protein</fullName>
    </submittedName>
</protein>
<reference evidence="2" key="1">
    <citation type="submission" date="2020-05" db="EMBL/GenBank/DDBJ databases">
        <authorList>
            <person name="Chiriac C."/>
            <person name="Salcher M."/>
            <person name="Ghai R."/>
            <person name="Kavagutti S V."/>
        </authorList>
    </citation>
    <scope>NUCLEOTIDE SEQUENCE</scope>
</reference>
<dbReference type="SMART" id="SM00960">
    <property type="entry name" value="Robl_LC7"/>
    <property type="match status" value="1"/>
</dbReference>
<feature type="domain" description="Roadblock/LAMTOR2" evidence="1">
    <location>
        <begin position="24"/>
        <end position="112"/>
    </location>
</feature>